<proteinExistence type="predicted"/>
<dbReference type="AlphaFoldDB" id="A0A3E2HD69"/>
<dbReference type="EMBL" id="NCSJ02000084">
    <property type="protein sequence ID" value="RFU31083.1"/>
    <property type="molecule type" value="Genomic_DNA"/>
</dbReference>
<dbReference type="STRING" id="5539.A0A3E2HD69"/>
<dbReference type="OrthoDB" id="5418922at2759"/>
<feature type="non-terminal residue" evidence="1">
    <location>
        <position position="1"/>
    </location>
</feature>
<gene>
    <name evidence="1" type="ORF">B7463_g5253</name>
</gene>
<organism evidence="1 2">
    <name type="scientific">Scytalidium lignicola</name>
    <name type="common">Hyphomycete</name>
    <dbReference type="NCBI Taxonomy" id="5539"/>
    <lineage>
        <taxon>Eukaryota</taxon>
        <taxon>Fungi</taxon>
        <taxon>Dikarya</taxon>
        <taxon>Ascomycota</taxon>
        <taxon>Pezizomycotina</taxon>
        <taxon>Leotiomycetes</taxon>
        <taxon>Leotiomycetes incertae sedis</taxon>
        <taxon>Scytalidium</taxon>
    </lineage>
</organism>
<accession>A0A3E2HD69</accession>
<dbReference type="OMA" id="VMDGAPN"/>
<evidence type="ECO:0000313" key="1">
    <source>
        <dbReference type="EMBL" id="RFU31083.1"/>
    </source>
</evidence>
<feature type="non-terminal residue" evidence="1">
    <location>
        <position position="250"/>
    </location>
</feature>
<name>A0A3E2HD69_SCYLI</name>
<comment type="caution">
    <text evidence="1">The sequence shown here is derived from an EMBL/GenBank/DDBJ whole genome shotgun (WGS) entry which is preliminary data.</text>
</comment>
<reference evidence="1 2" key="1">
    <citation type="submission" date="2018-05" db="EMBL/GenBank/DDBJ databases">
        <title>Draft genome sequence of Scytalidium lignicola DSM 105466, a ubiquitous saprotrophic fungus.</title>
        <authorList>
            <person name="Buettner E."/>
            <person name="Gebauer A.M."/>
            <person name="Hofrichter M."/>
            <person name="Liers C."/>
            <person name="Kellner H."/>
        </authorList>
    </citation>
    <scope>NUCLEOTIDE SEQUENCE [LARGE SCALE GENOMIC DNA]</scope>
    <source>
        <strain evidence="1 2">DSM 105466</strain>
    </source>
</reference>
<protein>
    <submittedName>
        <fullName evidence="1">Uncharacterized protein</fullName>
    </submittedName>
</protein>
<dbReference type="Proteomes" id="UP000258309">
    <property type="component" value="Unassembled WGS sequence"/>
</dbReference>
<sequence length="250" mass="27999">MSRQITPLQQAYLDAYTAACALVPRNLRQTLILYGGAASIAHGILDRKAKDVDILVGVEALAILDDAIINKRECFHRDCDGTIKWDKCDPQNNKLFEVTVELVEIGGPFVPRIPAVVGFGEGYVATLAELVRLRASTLVERGDESDHIDFVLLLSLASKRQVKLPHLGEEELELMIEAVEMCEGSRDTDELFMDVLGQKTKSISEGVYFKILRSLFGLYERRLENLRFKGRSEANDLSWQRTGLCTSVLR</sequence>
<keyword evidence="2" id="KW-1185">Reference proteome</keyword>
<evidence type="ECO:0000313" key="2">
    <source>
        <dbReference type="Proteomes" id="UP000258309"/>
    </source>
</evidence>